<organism evidence="2 3">
    <name type="scientific">Diabrotica balteata</name>
    <name type="common">Banded cucumber beetle</name>
    <dbReference type="NCBI Taxonomy" id="107213"/>
    <lineage>
        <taxon>Eukaryota</taxon>
        <taxon>Metazoa</taxon>
        <taxon>Ecdysozoa</taxon>
        <taxon>Arthropoda</taxon>
        <taxon>Hexapoda</taxon>
        <taxon>Insecta</taxon>
        <taxon>Pterygota</taxon>
        <taxon>Neoptera</taxon>
        <taxon>Endopterygota</taxon>
        <taxon>Coleoptera</taxon>
        <taxon>Polyphaga</taxon>
        <taxon>Cucujiformia</taxon>
        <taxon>Chrysomeloidea</taxon>
        <taxon>Chrysomelidae</taxon>
        <taxon>Galerucinae</taxon>
        <taxon>Diabroticina</taxon>
        <taxon>Diabroticites</taxon>
        <taxon>Diabrotica</taxon>
    </lineage>
</organism>
<protein>
    <submittedName>
        <fullName evidence="2">Uncharacterized protein</fullName>
    </submittedName>
</protein>
<accession>A0A9P0GZT7</accession>
<evidence type="ECO:0000313" key="2">
    <source>
        <dbReference type="EMBL" id="CAH1276546.1"/>
    </source>
</evidence>
<evidence type="ECO:0000256" key="1">
    <source>
        <dbReference type="SAM" id="Phobius"/>
    </source>
</evidence>
<reference evidence="2" key="1">
    <citation type="submission" date="2022-01" db="EMBL/GenBank/DDBJ databases">
        <authorList>
            <person name="King R."/>
        </authorList>
    </citation>
    <scope>NUCLEOTIDE SEQUENCE</scope>
</reference>
<dbReference type="Proteomes" id="UP001153709">
    <property type="component" value="Chromosome 3"/>
</dbReference>
<keyword evidence="1" id="KW-1133">Transmembrane helix</keyword>
<dbReference type="AlphaFoldDB" id="A0A9P0GZT7"/>
<feature type="transmembrane region" description="Helical" evidence="1">
    <location>
        <begin position="31"/>
        <end position="52"/>
    </location>
</feature>
<evidence type="ECO:0000313" key="3">
    <source>
        <dbReference type="Proteomes" id="UP001153709"/>
    </source>
</evidence>
<proteinExistence type="predicted"/>
<sequence length="70" mass="8307">MPVLDHTAVLKKKKLNVARYRNTKTNIDLKSGYLCILYSIVRLIWGNVYVFIRYLRARKSCWVYNTQLPS</sequence>
<name>A0A9P0GZT7_DIABA</name>
<keyword evidence="1" id="KW-0472">Membrane</keyword>
<keyword evidence="1" id="KW-0812">Transmembrane</keyword>
<gene>
    <name evidence="2" type="ORF">DIABBA_LOCUS5734</name>
</gene>
<keyword evidence="3" id="KW-1185">Reference proteome</keyword>
<dbReference type="EMBL" id="OU898278">
    <property type="protein sequence ID" value="CAH1276546.1"/>
    <property type="molecule type" value="Genomic_DNA"/>
</dbReference>